<reference evidence="2 3" key="1">
    <citation type="journal article" date="2010" name="J. Bacteriol.">
        <title>Genome sequence of Pantoea ananatis LMG20103, the causative agent of Eucalyptus blight and dieback.</title>
        <authorList>
            <person name="De Maayer P."/>
            <person name="Chan W.Y."/>
            <person name="Venter S.N."/>
            <person name="Toth I.K."/>
            <person name="Birch P.R."/>
            <person name="Joubert F."/>
            <person name="Coutinho T.A."/>
        </authorList>
    </citation>
    <scope>NUCLEOTIDE SEQUENCE [LARGE SCALE GENOMIC DNA]</scope>
    <source>
        <strain evidence="2 3">LMG 20103</strain>
    </source>
</reference>
<keyword evidence="3" id="KW-1185">Reference proteome</keyword>
<dbReference type="AlphaFoldDB" id="D4GM72"/>
<evidence type="ECO:0000256" key="1">
    <source>
        <dbReference type="SAM" id="MobiDB-lite"/>
    </source>
</evidence>
<dbReference type="KEGG" id="pam:PANA_3173"/>
<dbReference type="STRING" id="706191.PANA_3173"/>
<feature type="compositionally biased region" description="Polar residues" evidence="1">
    <location>
        <begin position="1"/>
        <end position="25"/>
    </location>
</feature>
<accession>D4GM72</accession>
<name>D4GM72_PANAM</name>
<dbReference type="HOGENOM" id="CLU_163216_0_0_6"/>
<gene>
    <name evidence="2" type="ordered locus">PANA_3173</name>
</gene>
<dbReference type="Proteomes" id="UP000001702">
    <property type="component" value="Chromosome"/>
</dbReference>
<sequence>MQRVTGNTTAQQGPASFAKTHSTGNRADAVSSMSFDEFRKSWRQQRDNNANPSLRYFNRQNDEFKFCVLTLANRENPKTFSQEEIGKPFEYFDEYRRELIIMAMNKMARWGKILPRQFSTADCFLPE</sequence>
<proteinExistence type="predicted"/>
<dbReference type="EMBL" id="CP001875">
    <property type="protein sequence ID" value="ADD78340.1"/>
    <property type="molecule type" value="Genomic_DNA"/>
</dbReference>
<evidence type="ECO:0000313" key="2">
    <source>
        <dbReference type="EMBL" id="ADD78340.1"/>
    </source>
</evidence>
<evidence type="ECO:0000313" key="3">
    <source>
        <dbReference type="Proteomes" id="UP000001702"/>
    </source>
</evidence>
<protein>
    <submittedName>
        <fullName evidence="2">Uncharacterized protein</fullName>
    </submittedName>
</protein>
<dbReference type="RefSeq" id="WP_013027044.1">
    <property type="nucleotide sequence ID" value="NC_013956.2"/>
</dbReference>
<organism evidence="2 3">
    <name type="scientific">Pantoea ananatis (strain LMG 20103)</name>
    <dbReference type="NCBI Taxonomy" id="706191"/>
    <lineage>
        <taxon>Bacteria</taxon>
        <taxon>Pseudomonadati</taxon>
        <taxon>Pseudomonadota</taxon>
        <taxon>Gammaproteobacteria</taxon>
        <taxon>Enterobacterales</taxon>
        <taxon>Erwiniaceae</taxon>
        <taxon>Pantoea</taxon>
    </lineage>
</organism>
<feature type="region of interest" description="Disordered" evidence="1">
    <location>
        <begin position="1"/>
        <end position="26"/>
    </location>
</feature>
<dbReference type="eggNOG" id="ENOG503480X">
    <property type="taxonomic scope" value="Bacteria"/>
</dbReference>